<dbReference type="InterPro" id="IPR036390">
    <property type="entry name" value="WH_DNA-bd_sf"/>
</dbReference>
<name>A0A3N2DB88_9MICO</name>
<dbReference type="CDD" id="cd00090">
    <property type="entry name" value="HTH_ARSR"/>
    <property type="match status" value="1"/>
</dbReference>
<dbReference type="SUPFAM" id="SSF46785">
    <property type="entry name" value="Winged helix' DNA-binding domain"/>
    <property type="match status" value="1"/>
</dbReference>
<sequence>MQRNLCKGIYAKVSLHMTDGKHESDEPVEPGADAQQRRHLSVGPEALKAFAHPLRMALYSELGRRGSATASGLARALGESSGQTSYHLRQLERHGFVEDDPRRTGGRERWWRSVGFDMTDPQLLADPSTKPAAMAVLHQVIAERATALTAWANSSDPMREQVGLLSGATVELTPAEIEELSAQLQELVQARIRVARGRTAPPDAVRTRIYLDVVPLVEVEPPAR</sequence>
<feature type="domain" description="HTH arsR-type" evidence="1">
    <location>
        <begin position="45"/>
        <end position="127"/>
    </location>
</feature>
<reference evidence="2 3" key="1">
    <citation type="submission" date="2018-11" db="EMBL/GenBank/DDBJ databases">
        <title>Sequencing the genomes of 1000 actinobacteria strains.</title>
        <authorList>
            <person name="Klenk H.-P."/>
        </authorList>
    </citation>
    <scope>NUCLEOTIDE SEQUENCE [LARGE SCALE GENOMIC DNA]</scope>
    <source>
        <strain evidence="2 3">DSM 13521</strain>
    </source>
</reference>
<evidence type="ECO:0000259" key="1">
    <source>
        <dbReference type="SMART" id="SM00418"/>
    </source>
</evidence>
<keyword evidence="3" id="KW-1185">Reference proteome</keyword>
<dbReference type="SMART" id="SM00418">
    <property type="entry name" value="HTH_ARSR"/>
    <property type="match status" value="1"/>
</dbReference>
<dbReference type="Proteomes" id="UP000275356">
    <property type="component" value="Unassembled WGS sequence"/>
</dbReference>
<dbReference type="InterPro" id="IPR036388">
    <property type="entry name" value="WH-like_DNA-bd_sf"/>
</dbReference>
<dbReference type="EMBL" id="RKHQ01000001">
    <property type="protein sequence ID" value="ROR97070.1"/>
    <property type="molecule type" value="Genomic_DNA"/>
</dbReference>
<protein>
    <submittedName>
        <fullName evidence="2">ArsR family transcriptional regulator</fullName>
    </submittedName>
</protein>
<proteinExistence type="predicted"/>
<comment type="caution">
    <text evidence="2">The sequence shown here is derived from an EMBL/GenBank/DDBJ whole genome shotgun (WGS) entry which is preliminary data.</text>
</comment>
<dbReference type="InterPro" id="IPR011991">
    <property type="entry name" value="ArsR-like_HTH"/>
</dbReference>
<accession>A0A3N2DB88</accession>
<dbReference type="GO" id="GO:0003700">
    <property type="term" value="F:DNA-binding transcription factor activity"/>
    <property type="evidence" value="ECO:0007669"/>
    <property type="project" value="InterPro"/>
</dbReference>
<dbReference type="Pfam" id="PF12840">
    <property type="entry name" value="HTH_20"/>
    <property type="match status" value="1"/>
</dbReference>
<evidence type="ECO:0000313" key="3">
    <source>
        <dbReference type="Proteomes" id="UP000275356"/>
    </source>
</evidence>
<dbReference type="AlphaFoldDB" id="A0A3N2DB88"/>
<organism evidence="2 3">
    <name type="scientific">Salana multivorans</name>
    <dbReference type="NCBI Taxonomy" id="120377"/>
    <lineage>
        <taxon>Bacteria</taxon>
        <taxon>Bacillati</taxon>
        <taxon>Actinomycetota</taxon>
        <taxon>Actinomycetes</taxon>
        <taxon>Micrococcales</taxon>
        <taxon>Beutenbergiaceae</taxon>
        <taxon>Salana</taxon>
    </lineage>
</organism>
<gene>
    <name evidence="2" type="ORF">EDD28_1663</name>
</gene>
<dbReference type="Gene3D" id="1.10.10.10">
    <property type="entry name" value="Winged helix-like DNA-binding domain superfamily/Winged helix DNA-binding domain"/>
    <property type="match status" value="1"/>
</dbReference>
<evidence type="ECO:0000313" key="2">
    <source>
        <dbReference type="EMBL" id="ROR97070.1"/>
    </source>
</evidence>
<dbReference type="InterPro" id="IPR001845">
    <property type="entry name" value="HTH_ArsR_DNA-bd_dom"/>
</dbReference>